<protein>
    <submittedName>
        <fullName evidence="1">Pancreas/duodenum homeobox protein 1</fullName>
    </submittedName>
</protein>
<comment type="caution">
    <text evidence="1">The sequence shown here is derived from an EMBL/GenBank/DDBJ whole genome shotgun (WGS) entry which is preliminary data.</text>
</comment>
<proteinExistence type="predicted"/>
<sequence length="130" mass="14543">MSDVNTIFTEEVLTKLFPKDRADSFFEALFGDAEEGAYDIALQYITHVPDENTLHFELHLTERPGKCLACNLTYGLPEVFSRHPILNIKGLVADINSELNGLLQTKEWSLKGTRTISNGLHVIPLVVSVE</sequence>
<dbReference type="AlphaFoldDB" id="A0A8J6NCC7"/>
<dbReference type="EMBL" id="JACNJZ010000040">
    <property type="protein sequence ID" value="MBC8316577.1"/>
    <property type="molecule type" value="Genomic_DNA"/>
</dbReference>
<organism evidence="1 2">
    <name type="scientific">Candidatus Desulfobia pelagia</name>
    <dbReference type="NCBI Taxonomy" id="2841692"/>
    <lineage>
        <taxon>Bacteria</taxon>
        <taxon>Pseudomonadati</taxon>
        <taxon>Thermodesulfobacteriota</taxon>
        <taxon>Desulfobulbia</taxon>
        <taxon>Desulfobulbales</taxon>
        <taxon>Desulfobulbaceae</taxon>
        <taxon>Candidatus Desulfobia</taxon>
    </lineage>
</organism>
<dbReference type="Proteomes" id="UP000614424">
    <property type="component" value="Unassembled WGS sequence"/>
</dbReference>
<keyword evidence="1" id="KW-0371">Homeobox</keyword>
<accession>A0A8J6NCC7</accession>
<dbReference type="GO" id="GO:0003677">
    <property type="term" value="F:DNA binding"/>
    <property type="evidence" value="ECO:0007669"/>
    <property type="project" value="UniProtKB-KW"/>
</dbReference>
<evidence type="ECO:0000313" key="2">
    <source>
        <dbReference type="Proteomes" id="UP000614424"/>
    </source>
</evidence>
<evidence type="ECO:0000313" key="1">
    <source>
        <dbReference type="EMBL" id="MBC8316577.1"/>
    </source>
</evidence>
<reference evidence="1 2" key="1">
    <citation type="submission" date="2020-08" db="EMBL/GenBank/DDBJ databases">
        <title>Bridging the membrane lipid divide: bacteria of the FCB group superphylum have the potential to synthesize archaeal ether lipids.</title>
        <authorList>
            <person name="Villanueva L."/>
            <person name="Von Meijenfeldt F.A.B."/>
            <person name="Westbye A.B."/>
            <person name="Yadav S."/>
            <person name="Hopmans E.C."/>
            <person name="Dutilh B.E."/>
            <person name="Sinninghe Damste J.S."/>
        </authorList>
    </citation>
    <scope>NUCLEOTIDE SEQUENCE [LARGE SCALE GENOMIC DNA]</scope>
    <source>
        <strain evidence="1">NIOZ-UU47</strain>
    </source>
</reference>
<name>A0A8J6NCC7_9BACT</name>
<gene>
    <name evidence="1" type="ORF">H8E41_01630</name>
</gene>
<keyword evidence="1" id="KW-0238">DNA-binding</keyword>